<dbReference type="InterPro" id="IPR046496">
    <property type="entry name" value="DUF6589"/>
</dbReference>
<protein>
    <recommendedName>
        <fullName evidence="2">DUF6589 domain-containing protein</fullName>
    </recommendedName>
</protein>
<feature type="chain" id="PRO_5003321452" description="DUF6589 domain-containing protein" evidence="1">
    <location>
        <begin position="23"/>
        <end position="399"/>
    </location>
</feature>
<dbReference type="InParanoid" id="F4R9N6"/>
<dbReference type="KEGG" id="mlr:MELLADRAFT_60017"/>
<dbReference type="PROSITE" id="PS51257">
    <property type="entry name" value="PROKAR_LIPOPROTEIN"/>
    <property type="match status" value="1"/>
</dbReference>
<feature type="domain" description="DUF6589" evidence="2">
    <location>
        <begin position="44"/>
        <end position="390"/>
    </location>
</feature>
<dbReference type="Pfam" id="PF20231">
    <property type="entry name" value="DUF6589"/>
    <property type="match status" value="1"/>
</dbReference>
<accession>F4R9N6</accession>
<dbReference type="Proteomes" id="UP000001072">
    <property type="component" value="Unassembled WGS sequence"/>
</dbReference>
<reference evidence="4" key="1">
    <citation type="journal article" date="2011" name="Proc. Natl. Acad. Sci. U.S.A.">
        <title>Obligate biotrophy features unraveled by the genomic analysis of rust fungi.</title>
        <authorList>
            <person name="Duplessis S."/>
            <person name="Cuomo C.A."/>
            <person name="Lin Y.-C."/>
            <person name="Aerts A."/>
            <person name="Tisserant E."/>
            <person name="Veneault-Fourrey C."/>
            <person name="Joly D.L."/>
            <person name="Hacquard S."/>
            <person name="Amselem J."/>
            <person name="Cantarel B.L."/>
            <person name="Chiu R."/>
            <person name="Coutinho P.M."/>
            <person name="Feau N."/>
            <person name="Field M."/>
            <person name="Frey P."/>
            <person name="Gelhaye E."/>
            <person name="Goldberg J."/>
            <person name="Grabherr M.G."/>
            <person name="Kodira C.D."/>
            <person name="Kohler A."/>
            <person name="Kuees U."/>
            <person name="Lindquist E.A."/>
            <person name="Lucas S.M."/>
            <person name="Mago R."/>
            <person name="Mauceli E."/>
            <person name="Morin E."/>
            <person name="Murat C."/>
            <person name="Pangilinan J.L."/>
            <person name="Park R."/>
            <person name="Pearson M."/>
            <person name="Quesneville H."/>
            <person name="Rouhier N."/>
            <person name="Sakthikumar S."/>
            <person name="Salamov A.A."/>
            <person name="Schmutz J."/>
            <person name="Selles B."/>
            <person name="Shapiro H."/>
            <person name="Tanguay P."/>
            <person name="Tuskan G.A."/>
            <person name="Henrissat B."/>
            <person name="Van de Peer Y."/>
            <person name="Rouze P."/>
            <person name="Ellis J.G."/>
            <person name="Dodds P.N."/>
            <person name="Schein J.E."/>
            <person name="Zhong S."/>
            <person name="Hamelin R.C."/>
            <person name="Grigoriev I.V."/>
            <person name="Szabo L.J."/>
            <person name="Martin F."/>
        </authorList>
    </citation>
    <scope>NUCLEOTIDE SEQUENCE [LARGE SCALE GENOMIC DNA]</scope>
    <source>
        <strain evidence="4">98AG31 / pathotype 3-4-7</strain>
    </source>
</reference>
<name>F4R9N6_MELLP</name>
<dbReference type="AlphaFoldDB" id="F4R9N6"/>
<organism evidence="4">
    <name type="scientific">Melampsora larici-populina (strain 98AG31 / pathotype 3-4-7)</name>
    <name type="common">Poplar leaf rust fungus</name>
    <dbReference type="NCBI Taxonomy" id="747676"/>
    <lineage>
        <taxon>Eukaryota</taxon>
        <taxon>Fungi</taxon>
        <taxon>Dikarya</taxon>
        <taxon>Basidiomycota</taxon>
        <taxon>Pucciniomycotina</taxon>
        <taxon>Pucciniomycetes</taxon>
        <taxon>Pucciniales</taxon>
        <taxon>Melampsoraceae</taxon>
        <taxon>Melampsora</taxon>
    </lineage>
</organism>
<dbReference type="VEuPathDB" id="FungiDB:MELLADRAFT_60017"/>
<dbReference type="EMBL" id="GL883093">
    <property type="protein sequence ID" value="EGG11117.1"/>
    <property type="molecule type" value="Genomic_DNA"/>
</dbReference>
<dbReference type="GeneID" id="18929471"/>
<evidence type="ECO:0000259" key="2">
    <source>
        <dbReference type="Pfam" id="PF20231"/>
    </source>
</evidence>
<dbReference type="RefSeq" id="XP_007405719.1">
    <property type="nucleotide sequence ID" value="XM_007405657.1"/>
</dbReference>
<proteinExistence type="predicted"/>
<gene>
    <name evidence="3" type="ORF">MELLADRAFT_60017</name>
</gene>
<evidence type="ECO:0000256" key="1">
    <source>
        <dbReference type="SAM" id="SignalP"/>
    </source>
</evidence>
<keyword evidence="1" id="KW-0732">Signal</keyword>
<evidence type="ECO:0000313" key="3">
    <source>
        <dbReference type="EMBL" id="EGG11117.1"/>
    </source>
</evidence>
<keyword evidence="4" id="KW-1185">Reference proteome</keyword>
<sequence>MFQRTWCSYIVVCACLLANCEAEVVNLAAFLTAMKAAKQKGPGETKHFKKVIKAQLANALKEDLDHLPIAPKKQNLLDINLIPPLINPSEFHTPNIHFLRMIDVPDSLAKGVSHVFNLILSQIYLSKEEYVKHILVAGGDVGSNLLVESLCGKLSPSIDRVEDLSGVLSICGVVHTTWSFGKGIWALHGGNSDNSKDSAVWCSSFELGGDYTKSFASQEFNFIMRSMQIVHKANLVCSLVIESLGDMDMTTTWGCRQVLETVWCCYFKAMAIEEARCLKKSKLYNLMICLRDFGTIVDLHETTCAGDIGCLTAMWKCWSIMTQGVTSLSHYGQHIPCMVFLLEEDLLVPLAHVIKHSSLIPSTDRDNHWMPIDEYQEIHIFYLKQVYDSTVSRVGHIVL</sequence>
<feature type="signal peptide" evidence="1">
    <location>
        <begin position="1"/>
        <end position="22"/>
    </location>
</feature>
<dbReference type="HOGENOM" id="CLU_009176_1_1_1"/>
<evidence type="ECO:0000313" key="4">
    <source>
        <dbReference type="Proteomes" id="UP000001072"/>
    </source>
</evidence>